<name>A0A3E3I023_9FIRM</name>
<evidence type="ECO:0000313" key="2">
    <source>
        <dbReference type="EMBL" id="RGE57354.1"/>
    </source>
</evidence>
<dbReference type="EMBL" id="QVLV01000016">
    <property type="protein sequence ID" value="RGE57354.1"/>
    <property type="molecule type" value="Genomic_DNA"/>
</dbReference>
<dbReference type="PANTHER" id="PTHR22916">
    <property type="entry name" value="GLYCOSYLTRANSFERASE"/>
    <property type="match status" value="1"/>
</dbReference>
<keyword evidence="3" id="KW-1185">Reference proteome</keyword>
<proteinExistence type="predicted"/>
<dbReference type="InterPro" id="IPR029044">
    <property type="entry name" value="Nucleotide-diphossugar_trans"/>
</dbReference>
<dbReference type="AlphaFoldDB" id="A0A3E3I023"/>
<reference evidence="2" key="1">
    <citation type="submission" date="2018-08" db="EMBL/GenBank/DDBJ databases">
        <title>A genome reference for cultivated species of the human gut microbiota.</title>
        <authorList>
            <person name="Zou Y."/>
            <person name="Xue W."/>
            <person name="Luo G."/>
        </authorList>
    </citation>
    <scope>NUCLEOTIDE SEQUENCE [LARGE SCALE GENOMIC DNA]</scope>
    <source>
        <strain evidence="2">TF05-5AC</strain>
    </source>
</reference>
<sequence>MISAMPLISIIMSVYNEEIYLKEALQSIFNQTIEDYELIIVDDCSTDRTVEIIKSFNDPRIKLIINETNMGLTMNLNKALKLCRGEFIARMDGDDICMPDRLRKQVEYMRLHPEYMLTGCQTRTFGEQNMTWCLKDNPEKLRIMMLIRPVLAHPTFMMRKELIFDKNFCYDESFRSAQDYDLAQRVSEFYPIGIVQEVLLNYRTHKKQVSSKSGSTQFANADRIRERQLERLGVVLDENMRKVYTLWVKEDKNIEAETFCRAQELIHVFCKANDKKNIYSKELMEKTLKEMLFTWILRNKSMKTMLKLPAICDSISDLPILAKQTAEIMKRKMHENK</sequence>
<organism evidence="2 3">
    <name type="scientific">Eisenbergiella massiliensis</name>
    <dbReference type="NCBI Taxonomy" id="1720294"/>
    <lineage>
        <taxon>Bacteria</taxon>
        <taxon>Bacillati</taxon>
        <taxon>Bacillota</taxon>
        <taxon>Clostridia</taxon>
        <taxon>Lachnospirales</taxon>
        <taxon>Lachnospiraceae</taxon>
        <taxon>Eisenbergiella</taxon>
    </lineage>
</organism>
<keyword evidence="2" id="KW-0808">Transferase</keyword>
<dbReference type="InterPro" id="IPR001173">
    <property type="entry name" value="Glyco_trans_2-like"/>
</dbReference>
<dbReference type="Pfam" id="PF00535">
    <property type="entry name" value="Glycos_transf_2"/>
    <property type="match status" value="1"/>
</dbReference>
<comment type="caution">
    <text evidence="2">The sequence shown here is derived from an EMBL/GenBank/DDBJ whole genome shotgun (WGS) entry which is preliminary data.</text>
</comment>
<dbReference type="CDD" id="cd00761">
    <property type="entry name" value="Glyco_tranf_GTA_type"/>
    <property type="match status" value="1"/>
</dbReference>
<dbReference type="Proteomes" id="UP000260812">
    <property type="component" value="Unassembled WGS sequence"/>
</dbReference>
<dbReference type="PANTHER" id="PTHR22916:SF3">
    <property type="entry name" value="UDP-GLCNAC:BETAGAL BETA-1,3-N-ACETYLGLUCOSAMINYLTRANSFERASE-LIKE PROTEIN 1"/>
    <property type="match status" value="1"/>
</dbReference>
<evidence type="ECO:0000259" key="1">
    <source>
        <dbReference type="Pfam" id="PF00535"/>
    </source>
</evidence>
<dbReference type="GO" id="GO:0016758">
    <property type="term" value="F:hexosyltransferase activity"/>
    <property type="evidence" value="ECO:0007669"/>
    <property type="project" value="UniProtKB-ARBA"/>
</dbReference>
<dbReference type="SUPFAM" id="SSF53448">
    <property type="entry name" value="Nucleotide-diphospho-sugar transferases"/>
    <property type="match status" value="1"/>
</dbReference>
<evidence type="ECO:0000313" key="3">
    <source>
        <dbReference type="Proteomes" id="UP000260812"/>
    </source>
</evidence>
<feature type="domain" description="Glycosyltransferase 2-like" evidence="1">
    <location>
        <begin position="9"/>
        <end position="162"/>
    </location>
</feature>
<dbReference type="Gene3D" id="3.90.550.10">
    <property type="entry name" value="Spore Coat Polysaccharide Biosynthesis Protein SpsA, Chain A"/>
    <property type="match status" value="1"/>
</dbReference>
<gene>
    <name evidence="2" type="ORF">DXC51_20095</name>
</gene>
<protein>
    <submittedName>
        <fullName evidence="2">Glycosyltransferase family 2 protein</fullName>
    </submittedName>
</protein>
<accession>A0A3E3I023</accession>